<organism evidence="1 2">
    <name type="scientific">Kitasatospora paranensis</name>
    <dbReference type="NCBI Taxonomy" id="258053"/>
    <lineage>
        <taxon>Bacteria</taxon>
        <taxon>Bacillati</taxon>
        <taxon>Actinomycetota</taxon>
        <taxon>Actinomycetes</taxon>
        <taxon>Kitasatosporales</taxon>
        <taxon>Streptomycetaceae</taxon>
        <taxon>Kitasatospora</taxon>
    </lineage>
</organism>
<evidence type="ECO:0000313" key="1">
    <source>
        <dbReference type="EMBL" id="MFC7179720.1"/>
    </source>
</evidence>
<accession>A0ABW2FR32</accession>
<protein>
    <submittedName>
        <fullName evidence="1">Uncharacterized protein</fullName>
    </submittedName>
</protein>
<dbReference type="RefSeq" id="WP_380230845.1">
    <property type="nucleotide sequence ID" value="NZ_JBHSVH010000002.1"/>
</dbReference>
<gene>
    <name evidence="1" type="ORF">ACFQMG_09105</name>
</gene>
<evidence type="ECO:0000313" key="2">
    <source>
        <dbReference type="Proteomes" id="UP001596435"/>
    </source>
</evidence>
<sequence>MGSAGSFVVPRSDRPLVEAGAVAAAGGEPCWSARDGGWRILQILGGDDVDGRRLGAETGAPTLVASVVDGDFAVVEGRSPSAGRWSAVLSPETAGEYGCPDHLLVDPEVSAAHAVRWAEEAGLRPDPSAVAAASTAEGDPFAEDLLISLAAALGLTFAGAMER</sequence>
<name>A0ABW2FR32_9ACTN</name>
<dbReference type="EMBL" id="JBHTAJ010000013">
    <property type="protein sequence ID" value="MFC7179720.1"/>
    <property type="molecule type" value="Genomic_DNA"/>
</dbReference>
<reference evidence="2" key="1">
    <citation type="journal article" date="2019" name="Int. J. Syst. Evol. Microbiol.">
        <title>The Global Catalogue of Microorganisms (GCM) 10K type strain sequencing project: providing services to taxonomists for standard genome sequencing and annotation.</title>
        <authorList>
            <consortium name="The Broad Institute Genomics Platform"/>
            <consortium name="The Broad Institute Genome Sequencing Center for Infectious Disease"/>
            <person name="Wu L."/>
            <person name="Ma J."/>
        </authorList>
    </citation>
    <scope>NUCLEOTIDE SEQUENCE [LARGE SCALE GENOMIC DNA]</scope>
    <source>
        <strain evidence="2">CGMCC 1.12859</strain>
    </source>
</reference>
<proteinExistence type="predicted"/>
<keyword evidence="2" id="KW-1185">Reference proteome</keyword>
<dbReference type="Proteomes" id="UP001596435">
    <property type="component" value="Unassembled WGS sequence"/>
</dbReference>
<comment type="caution">
    <text evidence="1">The sequence shown here is derived from an EMBL/GenBank/DDBJ whole genome shotgun (WGS) entry which is preliminary data.</text>
</comment>